<dbReference type="AlphaFoldDB" id="A0A1L3SVM0"/>
<organism evidence="1 2">
    <name type="scientific">Aquibium oceanicum</name>
    <dbReference type="NCBI Taxonomy" id="1670800"/>
    <lineage>
        <taxon>Bacteria</taxon>
        <taxon>Pseudomonadati</taxon>
        <taxon>Pseudomonadota</taxon>
        <taxon>Alphaproteobacteria</taxon>
        <taxon>Hyphomicrobiales</taxon>
        <taxon>Phyllobacteriaceae</taxon>
        <taxon>Aquibium</taxon>
    </lineage>
</organism>
<accession>A0A1L3SVM0</accession>
<protein>
    <recommendedName>
        <fullName evidence="3">General secretion pathway protein L</fullName>
    </recommendedName>
</protein>
<dbReference type="Pfam" id="PF05137">
    <property type="entry name" value="PilN"/>
    <property type="match status" value="1"/>
</dbReference>
<dbReference type="EMBL" id="CP018171">
    <property type="protein sequence ID" value="APH73476.1"/>
    <property type="molecule type" value="Genomic_DNA"/>
</dbReference>
<evidence type="ECO:0000313" key="1">
    <source>
        <dbReference type="EMBL" id="APH73476.1"/>
    </source>
</evidence>
<evidence type="ECO:0000313" key="2">
    <source>
        <dbReference type="Proteomes" id="UP000182840"/>
    </source>
</evidence>
<evidence type="ECO:0008006" key="3">
    <source>
        <dbReference type="Google" id="ProtNLM"/>
    </source>
</evidence>
<keyword evidence="2" id="KW-1185">Reference proteome</keyword>
<dbReference type="STRING" id="1670800.BSQ44_20455"/>
<sequence>MQMTLGGVVRAFDDWLDGPASLISDSMGSGMRGKRTRVEIAPDGKTLTVHGATARSAAVAVQLGEAGGADTLANAVKGRNVVLGVPEQWLIRRRIELPLEAADHMDGIVASRMSSLSPLPPAEAYSGHRIAEIDRVAKRLVASIAIVGRSRLAPVLEQIERAQPRGITVEAPAAGSGGAIQLTGRAGVGNARRVVRRSLAAILVLAAVVAGGSLLWRNLTAGENAERRANLEARMEKARDAIVKASNPEEVATAPEQAALDIKNQAVSVVGALDDLAAALPIHAYATEITFVDGTVRLSGKTSNVPDVLTALESSGRFVQSRLVGPATRSEDGTTSDFVLETLPLIRTGGGLD</sequence>
<dbReference type="OrthoDB" id="8114586at2"/>
<dbReference type="InterPro" id="IPR007813">
    <property type="entry name" value="PilN"/>
</dbReference>
<gene>
    <name evidence="1" type="ORF">BSQ44_20455</name>
</gene>
<dbReference type="RefSeq" id="WP_072606943.1">
    <property type="nucleotide sequence ID" value="NZ_CP018171.1"/>
</dbReference>
<name>A0A1L3SVM0_9HYPH</name>
<proteinExistence type="predicted"/>
<dbReference type="KEGG" id="meso:BSQ44_20455"/>
<dbReference type="Proteomes" id="UP000182840">
    <property type="component" value="Chromosome"/>
</dbReference>
<reference evidence="2" key="1">
    <citation type="submission" date="2016-11" db="EMBL/GenBank/DDBJ databases">
        <title>Mesorhizobium oceanicum sp. nov., isolated from deep seawater in South China Sea.</title>
        <authorList>
            <person name="Fu G.-Y."/>
        </authorList>
    </citation>
    <scope>NUCLEOTIDE SEQUENCE [LARGE SCALE GENOMIC DNA]</scope>
    <source>
        <strain evidence="2">B7</strain>
    </source>
</reference>